<proteinExistence type="predicted"/>
<organism evidence="2 3">
    <name type="scientific">Somion occarium</name>
    <dbReference type="NCBI Taxonomy" id="3059160"/>
    <lineage>
        <taxon>Eukaryota</taxon>
        <taxon>Fungi</taxon>
        <taxon>Dikarya</taxon>
        <taxon>Basidiomycota</taxon>
        <taxon>Agaricomycotina</taxon>
        <taxon>Agaricomycetes</taxon>
        <taxon>Polyporales</taxon>
        <taxon>Cerrenaceae</taxon>
        <taxon>Somion</taxon>
    </lineage>
</organism>
<protein>
    <submittedName>
        <fullName evidence="2">Uncharacterized protein</fullName>
    </submittedName>
</protein>
<accession>A0ABP1D7N3</accession>
<evidence type="ECO:0000256" key="1">
    <source>
        <dbReference type="SAM" id="MobiDB-lite"/>
    </source>
</evidence>
<dbReference type="Proteomes" id="UP001497453">
    <property type="component" value="Chromosome 2"/>
</dbReference>
<sequence length="170" mass="19352">MLVPRDFSGDRVGRTESFQPENNDYSMKPQETLSSTTNNSNRPGVLIFPPSAILRGAEHPPGVFRDSRRFAVYGLAVTPSWLSRYEEKKKADGENTENLNVFKFVNSKVGLEHRCYKAHEVDTGKVSCIEEFDRHLSQDESFVFDPFVFISGTNDTEETHPCSSNESRRR</sequence>
<gene>
    <name evidence="2" type="ORF">GFSPODELE1_LOCUS4194</name>
</gene>
<feature type="region of interest" description="Disordered" evidence="1">
    <location>
        <begin position="1"/>
        <end position="42"/>
    </location>
</feature>
<dbReference type="EMBL" id="OZ037945">
    <property type="protein sequence ID" value="CAL1702729.1"/>
    <property type="molecule type" value="Genomic_DNA"/>
</dbReference>
<evidence type="ECO:0000313" key="2">
    <source>
        <dbReference type="EMBL" id="CAL1702729.1"/>
    </source>
</evidence>
<name>A0ABP1D7N3_9APHY</name>
<reference evidence="3" key="1">
    <citation type="submission" date="2024-04" db="EMBL/GenBank/DDBJ databases">
        <authorList>
            <person name="Shaw F."/>
            <person name="Minotto A."/>
        </authorList>
    </citation>
    <scope>NUCLEOTIDE SEQUENCE [LARGE SCALE GENOMIC DNA]</scope>
</reference>
<evidence type="ECO:0000313" key="3">
    <source>
        <dbReference type="Proteomes" id="UP001497453"/>
    </source>
</evidence>
<feature type="compositionally biased region" description="Polar residues" evidence="1">
    <location>
        <begin position="16"/>
        <end position="42"/>
    </location>
</feature>
<keyword evidence="3" id="KW-1185">Reference proteome</keyword>